<keyword evidence="1" id="KW-0472">Membrane</keyword>
<dbReference type="AlphaFoldDB" id="A0A1B6FWZ6"/>
<sequence>MANPQLPISSVLSLRGSDMTIKPLIWFVSAHAYLIIQYLCESLLFIDLCGSASKTTHGSESSSDYYLMAVMTLWLFTYSEQFMPSFMAYVWRGFSVPTIVTRGIG</sequence>
<proteinExistence type="predicted"/>
<evidence type="ECO:0000313" key="2">
    <source>
        <dbReference type="EMBL" id="JAS54720.1"/>
    </source>
</evidence>
<protein>
    <submittedName>
        <fullName evidence="2">Uncharacterized protein</fullName>
    </submittedName>
</protein>
<organism evidence="2">
    <name type="scientific">Cuerna arida</name>
    <dbReference type="NCBI Taxonomy" id="1464854"/>
    <lineage>
        <taxon>Eukaryota</taxon>
        <taxon>Metazoa</taxon>
        <taxon>Ecdysozoa</taxon>
        <taxon>Arthropoda</taxon>
        <taxon>Hexapoda</taxon>
        <taxon>Insecta</taxon>
        <taxon>Pterygota</taxon>
        <taxon>Neoptera</taxon>
        <taxon>Paraneoptera</taxon>
        <taxon>Hemiptera</taxon>
        <taxon>Auchenorrhyncha</taxon>
        <taxon>Membracoidea</taxon>
        <taxon>Cicadellidae</taxon>
        <taxon>Cicadellinae</taxon>
        <taxon>Proconiini</taxon>
        <taxon>Cuerna</taxon>
    </lineage>
</organism>
<dbReference type="EMBL" id="GECZ01015049">
    <property type="protein sequence ID" value="JAS54720.1"/>
    <property type="molecule type" value="Transcribed_RNA"/>
</dbReference>
<accession>A0A1B6FWZ6</accession>
<feature type="transmembrane region" description="Helical" evidence="1">
    <location>
        <begin position="24"/>
        <end position="45"/>
    </location>
</feature>
<keyword evidence="1" id="KW-1133">Transmembrane helix</keyword>
<gene>
    <name evidence="2" type="ORF">g.43754</name>
</gene>
<evidence type="ECO:0000256" key="1">
    <source>
        <dbReference type="SAM" id="Phobius"/>
    </source>
</evidence>
<keyword evidence="1" id="KW-0812">Transmembrane</keyword>
<name>A0A1B6FWZ6_9HEMI</name>
<reference evidence="2" key="1">
    <citation type="submission" date="2015-11" db="EMBL/GenBank/DDBJ databases">
        <title>De novo transcriptome assembly of four potential Pierce s Disease insect vectors from Arizona vineyards.</title>
        <authorList>
            <person name="Tassone E.E."/>
        </authorList>
    </citation>
    <scope>NUCLEOTIDE SEQUENCE</scope>
</reference>